<sequence length="176" mass="19516">MLGMMNCPTDNVEFYSASPSSKRALLAGSTTPTSTSSDDATNSQNTTHEDTVRVFSEAKDKPQVTYTEDGRKMVDGKILEGDYPKADPMQMWEKLILSKIATGQLKDDLQQQAVPFKHRRKCSDESSDRPTPSIPEHINSQKIQPTTPIQVNSVRLMDCSSKSMSLPLKFSTTDIV</sequence>
<keyword evidence="3" id="KW-1185">Reference proteome</keyword>
<dbReference type="PANTHER" id="PTHR38608:SF4">
    <property type="entry name" value="PROTEIN CBG07207"/>
    <property type="match status" value="1"/>
</dbReference>
<reference evidence="2" key="1">
    <citation type="submission" date="2022-01" db="EMBL/GenBank/DDBJ databases">
        <title>Genome Sequence Resource for Two Populations of Ditylenchus destructor, the Migratory Endoparasitic Phytonematode.</title>
        <authorList>
            <person name="Zhang H."/>
            <person name="Lin R."/>
            <person name="Xie B."/>
        </authorList>
    </citation>
    <scope>NUCLEOTIDE SEQUENCE</scope>
    <source>
        <strain evidence="2">BazhouSP</strain>
    </source>
</reference>
<feature type="compositionally biased region" description="Low complexity" evidence="1">
    <location>
        <begin position="29"/>
        <end position="46"/>
    </location>
</feature>
<feature type="compositionally biased region" description="Polar residues" evidence="1">
    <location>
        <begin position="138"/>
        <end position="147"/>
    </location>
</feature>
<proteinExistence type="predicted"/>
<protein>
    <submittedName>
        <fullName evidence="2">Uncharacterized protein</fullName>
    </submittedName>
</protein>
<feature type="region of interest" description="Disordered" evidence="1">
    <location>
        <begin position="115"/>
        <end position="147"/>
    </location>
</feature>
<evidence type="ECO:0000313" key="2">
    <source>
        <dbReference type="EMBL" id="KAI1711906.1"/>
    </source>
</evidence>
<feature type="region of interest" description="Disordered" evidence="1">
    <location>
        <begin position="18"/>
        <end position="51"/>
    </location>
</feature>
<dbReference type="PANTHER" id="PTHR38608">
    <property type="entry name" value="PROTEIN CBG07207"/>
    <property type="match status" value="1"/>
</dbReference>
<accession>A0AAD4N3N5</accession>
<evidence type="ECO:0000313" key="3">
    <source>
        <dbReference type="Proteomes" id="UP001201812"/>
    </source>
</evidence>
<comment type="caution">
    <text evidence="2">The sequence shown here is derived from an EMBL/GenBank/DDBJ whole genome shotgun (WGS) entry which is preliminary data.</text>
</comment>
<dbReference type="Proteomes" id="UP001201812">
    <property type="component" value="Unassembled WGS sequence"/>
</dbReference>
<dbReference type="AlphaFoldDB" id="A0AAD4N3N5"/>
<name>A0AAD4N3N5_9BILA</name>
<evidence type="ECO:0000256" key="1">
    <source>
        <dbReference type="SAM" id="MobiDB-lite"/>
    </source>
</evidence>
<gene>
    <name evidence="2" type="ORF">DdX_09866</name>
</gene>
<dbReference type="EMBL" id="JAKKPZ010000020">
    <property type="protein sequence ID" value="KAI1711906.1"/>
    <property type="molecule type" value="Genomic_DNA"/>
</dbReference>
<organism evidence="2 3">
    <name type="scientific">Ditylenchus destructor</name>
    <dbReference type="NCBI Taxonomy" id="166010"/>
    <lineage>
        <taxon>Eukaryota</taxon>
        <taxon>Metazoa</taxon>
        <taxon>Ecdysozoa</taxon>
        <taxon>Nematoda</taxon>
        <taxon>Chromadorea</taxon>
        <taxon>Rhabditida</taxon>
        <taxon>Tylenchina</taxon>
        <taxon>Tylenchomorpha</taxon>
        <taxon>Sphaerularioidea</taxon>
        <taxon>Anguinidae</taxon>
        <taxon>Anguininae</taxon>
        <taxon>Ditylenchus</taxon>
    </lineage>
</organism>